<dbReference type="GO" id="GO:0005666">
    <property type="term" value="C:RNA polymerase III complex"/>
    <property type="evidence" value="ECO:0007669"/>
    <property type="project" value="TreeGrafter"/>
</dbReference>
<dbReference type="PANTHER" id="PTHR15367:SF3">
    <property type="entry name" value="DNA-DIRECTED RNA POLYMERASE III SUBUNIT RPC7"/>
    <property type="match status" value="1"/>
</dbReference>
<dbReference type="STRING" id="41447.ENSSDUP00000025413"/>
<comment type="similarity">
    <text evidence="2">Belongs to the eukaryotic RPC7 RNA polymerase subunit family.</text>
</comment>
<dbReference type="GO" id="GO:0006383">
    <property type="term" value="P:transcription by RNA polymerase III"/>
    <property type="evidence" value="ECO:0007669"/>
    <property type="project" value="InterPro"/>
</dbReference>
<dbReference type="RefSeq" id="XP_022614555.1">
    <property type="nucleotide sequence ID" value="XM_022758834.1"/>
</dbReference>
<dbReference type="Pfam" id="PF11705">
    <property type="entry name" value="RNA_pol_3_Rpc31"/>
    <property type="match status" value="1"/>
</dbReference>
<feature type="compositionally biased region" description="Basic residues" evidence="4">
    <location>
        <begin position="115"/>
        <end position="129"/>
    </location>
</feature>
<evidence type="ECO:0000313" key="5">
    <source>
        <dbReference type="Ensembl" id="ENSSDUP00000025413.1"/>
    </source>
</evidence>
<dbReference type="GeneID" id="111231637"/>
<dbReference type="GeneTree" id="ENSGT01040000240520"/>
<dbReference type="OMA" id="MPRKKCR"/>
<evidence type="ECO:0000256" key="3">
    <source>
        <dbReference type="ARBA" id="ARBA00023242"/>
    </source>
</evidence>
<dbReference type="AlphaFoldDB" id="A0A3B4V3Q1"/>
<reference evidence="5" key="2">
    <citation type="submission" date="2025-09" db="UniProtKB">
        <authorList>
            <consortium name="Ensembl"/>
        </authorList>
    </citation>
    <scope>IDENTIFICATION</scope>
</reference>
<keyword evidence="6" id="KW-1185">Reference proteome</keyword>
<sequence length="212" mass="24535">MAGKGRGVAAFTFNIEALGIGRGSMPEARVGPSPLFPNTDFKPVPLKAGEDEDYMLALKQEMRGTMQRLPHNIKPQSNKAEVERYTERYLKHRQMEDEEWIPDWNLFPKELMPQKKKPRVKAGTKRKTVSRKETQDMLNKLDELAKKDEGNPEKSDDETEKKTRNEDGEEEIEEEEYEEDIEEENDYIESYFDNGEDFAADSDDNMDGEATY</sequence>
<feature type="compositionally biased region" description="Basic and acidic residues" evidence="4">
    <location>
        <begin position="130"/>
        <end position="166"/>
    </location>
</feature>
<organism evidence="5 6">
    <name type="scientific">Seriola dumerili</name>
    <name type="common">Greater amberjack</name>
    <name type="synonym">Caranx dumerili</name>
    <dbReference type="NCBI Taxonomy" id="41447"/>
    <lineage>
        <taxon>Eukaryota</taxon>
        <taxon>Metazoa</taxon>
        <taxon>Chordata</taxon>
        <taxon>Craniata</taxon>
        <taxon>Vertebrata</taxon>
        <taxon>Euteleostomi</taxon>
        <taxon>Actinopterygii</taxon>
        <taxon>Neopterygii</taxon>
        <taxon>Teleostei</taxon>
        <taxon>Neoteleostei</taxon>
        <taxon>Acanthomorphata</taxon>
        <taxon>Carangaria</taxon>
        <taxon>Carangiformes</taxon>
        <taxon>Carangidae</taxon>
        <taxon>Seriola</taxon>
    </lineage>
</organism>
<proteinExistence type="inferred from homology"/>
<evidence type="ECO:0000313" key="6">
    <source>
        <dbReference type="Proteomes" id="UP000261420"/>
    </source>
</evidence>
<name>A0A3B4V3Q1_SERDU</name>
<dbReference type="Proteomes" id="UP000261420">
    <property type="component" value="Unplaced"/>
</dbReference>
<feature type="compositionally biased region" description="Acidic residues" evidence="4">
    <location>
        <begin position="167"/>
        <end position="187"/>
    </location>
</feature>
<dbReference type="PANTHER" id="PTHR15367">
    <property type="entry name" value="DNA-DIRECTED RNA POLYMERASE III"/>
    <property type="match status" value="1"/>
</dbReference>
<comment type="subcellular location">
    <subcellularLocation>
        <location evidence="1">Nucleus</location>
    </subcellularLocation>
</comment>
<reference evidence="5" key="1">
    <citation type="submission" date="2025-08" db="UniProtKB">
        <authorList>
            <consortium name="Ensembl"/>
        </authorList>
    </citation>
    <scope>IDENTIFICATION</scope>
</reference>
<dbReference type="CTD" id="10622"/>
<feature type="region of interest" description="Disordered" evidence="4">
    <location>
        <begin position="115"/>
        <end position="212"/>
    </location>
</feature>
<accession>A0A3B4V3Q1</accession>
<evidence type="ECO:0000256" key="4">
    <source>
        <dbReference type="SAM" id="MobiDB-lite"/>
    </source>
</evidence>
<dbReference type="Ensembl" id="ENSSDUT00000025879.1">
    <property type="protein sequence ID" value="ENSSDUP00000025413.1"/>
    <property type="gene ID" value="ENSSDUG00000018449.1"/>
</dbReference>
<protein>
    <submittedName>
        <fullName evidence="5">RNA polymerase III subunit G</fullName>
    </submittedName>
</protein>
<evidence type="ECO:0000256" key="2">
    <source>
        <dbReference type="ARBA" id="ARBA00008352"/>
    </source>
</evidence>
<feature type="compositionally biased region" description="Acidic residues" evidence="4">
    <location>
        <begin position="194"/>
        <end position="212"/>
    </location>
</feature>
<dbReference type="KEGG" id="sdu:111231637"/>
<dbReference type="InterPro" id="IPR024661">
    <property type="entry name" value="RNA_pol_III_Rpc31"/>
</dbReference>
<evidence type="ECO:0000256" key="1">
    <source>
        <dbReference type="ARBA" id="ARBA00004123"/>
    </source>
</evidence>
<keyword evidence="3" id="KW-0539">Nucleus</keyword>